<gene>
    <name evidence="2" type="ORF">LY89DRAFT_741761</name>
</gene>
<feature type="region of interest" description="Disordered" evidence="1">
    <location>
        <begin position="67"/>
        <end position="103"/>
    </location>
</feature>
<evidence type="ECO:0000313" key="2">
    <source>
        <dbReference type="EMBL" id="KUJ08391.1"/>
    </source>
</evidence>
<feature type="compositionally biased region" description="Basic and acidic residues" evidence="1">
    <location>
        <begin position="68"/>
        <end position="78"/>
    </location>
</feature>
<feature type="compositionally biased region" description="Polar residues" evidence="1">
    <location>
        <begin position="279"/>
        <end position="291"/>
    </location>
</feature>
<sequence length="375" mass="40743">MCVWSSIAYGCGHHGVSHQMCKVKEDARDTGFIHSVQCELIETALEQPRSCPACGGRVEVAVVTPSKQDSHLLEKDSRNTLPSQTGKTLPGAHTQDSKPLPPRLPTLAGILLKKRKIKIWQGTSQATGLEWARRTEQDDLPKDLLPADGRVIGEDGQLWLTAAAHLKQQKRGKVPLFGFGKNHLHERDQPDTLREAYRAGETGQQASSGLRAKPALPLTSKAGQESVSAQEEAELFFNVKEQDKRQNYPSCLVPGGPSDLSQKISYSQLSALYEVASTNTPRETTARNTTEPVPAQGKAAKSSQNNTTSTYKAYDAGKQQAAASVAPTTSVVMINAAKPAADQSKRFAPRLPNSKRISPLHFEGTVLGAFRNFSR</sequence>
<evidence type="ECO:0000256" key="1">
    <source>
        <dbReference type="SAM" id="MobiDB-lite"/>
    </source>
</evidence>
<feature type="region of interest" description="Disordered" evidence="1">
    <location>
        <begin position="199"/>
        <end position="227"/>
    </location>
</feature>
<dbReference type="AlphaFoldDB" id="A0A132B7Q1"/>
<feature type="region of interest" description="Disordered" evidence="1">
    <location>
        <begin position="279"/>
        <end position="306"/>
    </location>
</feature>
<reference evidence="2 3" key="1">
    <citation type="submission" date="2015-10" db="EMBL/GenBank/DDBJ databases">
        <title>Full genome of DAOMC 229536 Phialocephala scopiformis, a fungal endophyte of spruce producing the potent anti-insectan compound rugulosin.</title>
        <authorList>
            <consortium name="DOE Joint Genome Institute"/>
            <person name="Walker A.K."/>
            <person name="Frasz S.L."/>
            <person name="Seifert K.A."/>
            <person name="Miller J.D."/>
            <person name="Mondo S.J."/>
            <person name="Labutti K."/>
            <person name="Lipzen A."/>
            <person name="Dockter R."/>
            <person name="Kennedy M."/>
            <person name="Grigoriev I.V."/>
            <person name="Spatafora J.W."/>
        </authorList>
    </citation>
    <scope>NUCLEOTIDE SEQUENCE [LARGE SCALE GENOMIC DNA]</scope>
    <source>
        <strain evidence="2 3">CBS 120377</strain>
    </source>
</reference>
<dbReference type="EMBL" id="KQ947435">
    <property type="protein sequence ID" value="KUJ08391.1"/>
    <property type="molecule type" value="Genomic_DNA"/>
</dbReference>
<dbReference type="OrthoDB" id="3554029at2759"/>
<dbReference type="GeneID" id="28830475"/>
<accession>A0A132B7Q1</accession>
<dbReference type="RefSeq" id="XP_018062746.1">
    <property type="nucleotide sequence ID" value="XM_018220749.1"/>
</dbReference>
<name>A0A132B7Q1_MOLSC</name>
<evidence type="ECO:0000313" key="3">
    <source>
        <dbReference type="Proteomes" id="UP000070700"/>
    </source>
</evidence>
<proteinExistence type="predicted"/>
<dbReference type="KEGG" id="psco:LY89DRAFT_741761"/>
<dbReference type="Proteomes" id="UP000070700">
    <property type="component" value="Unassembled WGS sequence"/>
</dbReference>
<keyword evidence="3" id="KW-1185">Reference proteome</keyword>
<organism evidence="2 3">
    <name type="scientific">Mollisia scopiformis</name>
    <name type="common">Conifer needle endophyte fungus</name>
    <name type="synonym">Phialocephala scopiformis</name>
    <dbReference type="NCBI Taxonomy" id="149040"/>
    <lineage>
        <taxon>Eukaryota</taxon>
        <taxon>Fungi</taxon>
        <taxon>Dikarya</taxon>
        <taxon>Ascomycota</taxon>
        <taxon>Pezizomycotina</taxon>
        <taxon>Leotiomycetes</taxon>
        <taxon>Helotiales</taxon>
        <taxon>Mollisiaceae</taxon>
        <taxon>Mollisia</taxon>
    </lineage>
</organism>
<dbReference type="InParanoid" id="A0A132B7Q1"/>
<protein>
    <submittedName>
        <fullName evidence="2">Uncharacterized protein</fullName>
    </submittedName>
</protein>